<dbReference type="InterPro" id="IPR041599">
    <property type="entry name" value="Gp138_N"/>
</dbReference>
<protein>
    <recommendedName>
        <fullName evidence="1">Phage protein Gp138 N-terminal domain-containing protein</fullName>
    </recommendedName>
</protein>
<dbReference type="Gene3D" id="2.40.50.230">
    <property type="entry name" value="Gp5 N-terminal domain"/>
    <property type="match status" value="1"/>
</dbReference>
<evidence type="ECO:0000259" key="1">
    <source>
        <dbReference type="Pfam" id="PF18352"/>
    </source>
</evidence>
<dbReference type="GeneID" id="54981687"/>
<name>A0A223LGL4_9CAUD</name>
<dbReference type="Proteomes" id="UP000222256">
    <property type="component" value="Segment"/>
</dbReference>
<reference evidence="2 3" key="1">
    <citation type="submission" date="2017-06" db="EMBL/GenBank/DDBJ databases">
        <title>A Novel Lytic Pseudoalteromonas phage Isolated from Qingdao coast of China.</title>
        <authorList>
            <person name="Li H."/>
        </authorList>
    </citation>
    <scope>NUCLEOTIDE SEQUENCE [LARGE SCALE GENOMIC DNA]</scope>
</reference>
<keyword evidence="3" id="KW-1185">Reference proteome</keyword>
<dbReference type="Pfam" id="PF18352">
    <property type="entry name" value="Gp138_N"/>
    <property type="match status" value="1"/>
</dbReference>
<dbReference type="EMBL" id="MF370964">
    <property type="protein sequence ID" value="ASU03364.1"/>
    <property type="molecule type" value="Genomic_DNA"/>
</dbReference>
<evidence type="ECO:0000313" key="3">
    <source>
        <dbReference type="Proteomes" id="UP000222256"/>
    </source>
</evidence>
<sequence length="239" mass="26120">MDTDSFNQAIISHLDNYEAQMYSSLPAKVISYDATTQRVLCQPVMFEAYTSGESQEHAYIQCPLIQTGSGGGVLTFPVNVDDEVLLVMSSRNFDTWWNTSKAPSLSSTVRFNDYSDAVAILGLKSKNNSVNASTENVELQFRDQQGNPLSSIIQRPDKSVDITSESGSSVKLLPDGNIEITTAATIKIQNSGEELVNLFSECLEEISKITTNTIYGSNTPINNLPAFTALKSRLDTLKG</sequence>
<dbReference type="InterPro" id="IPR037026">
    <property type="entry name" value="Vgr_OB-fold_dom_sf"/>
</dbReference>
<feature type="domain" description="Phage protein Gp138 N-terminal" evidence="1">
    <location>
        <begin position="25"/>
        <end position="122"/>
    </location>
</feature>
<evidence type="ECO:0000313" key="2">
    <source>
        <dbReference type="EMBL" id="ASU03364.1"/>
    </source>
</evidence>
<organism evidence="2 3">
    <name type="scientific">Pseudoalteromonas phage J2-1</name>
    <dbReference type="NCBI Taxonomy" id="2023998"/>
    <lineage>
        <taxon>Viruses</taxon>
        <taxon>Duplodnaviria</taxon>
        <taxon>Heunggongvirae</taxon>
        <taxon>Uroviricota</taxon>
        <taxon>Caudoviricetes</taxon>
        <taxon>Qingdaovirus</taxon>
        <taxon>Qingdaovirus J21</taxon>
    </lineage>
</organism>
<accession>A0A223LGL4</accession>
<dbReference type="RefSeq" id="YP_009791505.1">
    <property type="nucleotide sequence ID" value="NC_047839.1"/>
</dbReference>
<dbReference type="KEGG" id="vg:54981687"/>
<proteinExistence type="predicted"/>